<dbReference type="Proteomes" id="UP000016600">
    <property type="component" value="Unassembled WGS sequence"/>
</dbReference>
<dbReference type="InterPro" id="IPR008969">
    <property type="entry name" value="CarboxyPept-like_regulatory"/>
</dbReference>
<dbReference type="SUPFAM" id="SSF49464">
    <property type="entry name" value="Carboxypeptidase regulatory domain-like"/>
    <property type="match status" value="1"/>
</dbReference>
<keyword evidence="2" id="KW-1185">Reference proteome</keyword>
<protein>
    <submittedName>
        <fullName evidence="1">Cna protein B-type domain protein</fullName>
    </submittedName>
</protein>
<gene>
    <name evidence="1" type="ORF">HMPREF1218_0313</name>
</gene>
<comment type="caution">
    <text evidence="1">The sequence shown here is derived from an EMBL/GenBank/DDBJ whole genome shotgun (WGS) entry which is preliminary data.</text>
</comment>
<dbReference type="RefSeq" id="WP_021583140.1">
    <property type="nucleotide sequence ID" value="NZ_AWET01000007.1"/>
</dbReference>
<evidence type="ECO:0000313" key="2">
    <source>
        <dbReference type="Proteomes" id="UP000016600"/>
    </source>
</evidence>
<evidence type="ECO:0000313" key="1">
    <source>
        <dbReference type="EMBL" id="ERK04024.1"/>
    </source>
</evidence>
<sequence length="381" mass="44235">MNNIIRFSILLFCFLLATTVGGQVKGVLWDKINNTSVPYASIFKIENGRPQATTSDATGAFSVHFSFKQLHILHIGYQPKDVDAVTDTIFLIPKEHLLSEVVVGNAEPEWIRPFLHKFITEKRKYYQMSGRTFAYNYQTGTISDTTGYWFENKGLLKAAPLQAPASYVIRPDTGIIHYKDSSAGCNFTNLCRIVYNDFVDRLDKKFIRCHLFSVSDDVTNNEKHIIQIHFRSPQAPDDDKGFIVVDTMKYVLLRVHRDTGLKYNRRHYTNAVTRAAFKLAAGYRYDDWLVSADTEYRERNGIYYPYSNKYKVYITCSSTLKNRNKCFESTEAELYLTPTEVAKDEDFISLPHPWYMKIILSKKDRLQQKALQNIERQYMIY</sequence>
<name>U2MXT3_9BACT</name>
<dbReference type="PATRIC" id="fig|1081904.3.peg.288"/>
<accession>U2MXT3</accession>
<organism evidence="1 2">
    <name type="scientific">Hoylesella pleuritidis F0068</name>
    <dbReference type="NCBI Taxonomy" id="1081904"/>
    <lineage>
        <taxon>Bacteria</taxon>
        <taxon>Pseudomonadati</taxon>
        <taxon>Bacteroidota</taxon>
        <taxon>Bacteroidia</taxon>
        <taxon>Bacteroidales</taxon>
        <taxon>Prevotellaceae</taxon>
        <taxon>Hoylesella</taxon>
    </lineage>
</organism>
<proteinExistence type="predicted"/>
<dbReference type="AlphaFoldDB" id="U2MXT3"/>
<reference evidence="1 2" key="1">
    <citation type="submission" date="2013-08" db="EMBL/GenBank/DDBJ databases">
        <authorList>
            <person name="Durkin A.S."/>
            <person name="Haft D.R."/>
            <person name="McCorrison J."/>
            <person name="Torralba M."/>
            <person name="Gillis M."/>
            <person name="Haft D.H."/>
            <person name="Methe B."/>
            <person name="Sutton G."/>
            <person name="Nelson K.E."/>
        </authorList>
    </citation>
    <scope>NUCLEOTIDE SEQUENCE [LARGE SCALE GENOMIC DNA]</scope>
    <source>
        <strain evidence="1 2">F0068</strain>
    </source>
</reference>
<dbReference type="EMBL" id="AWET01000007">
    <property type="protein sequence ID" value="ERK04024.1"/>
    <property type="molecule type" value="Genomic_DNA"/>
</dbReference>